<accession>A0A2N1MRI3</accession>
<comment type="caution">
    <text evidence="2">The sequence shown here is derived from an EMBL/GenBank/DDBJ whole genome shotgun (WGS) entry which is preliminary data.</text>
</comment>
<sequence length="80" mass="9327">MAPKTFDDSALQPQPQPRPLINNISRNSARHYQSPSTISLPPIYNRNSTNSTTARFNLNNSNNNNNHNNNNYYYNYNYNY</sequence>
<evidence type="ECO:0000313" key="2">
    <source>
        <dbReference type="EMBL" id="PKK64208.1"/>
    </source>
</evidence>
<evidence type="ECO:0000313" key="3">
    <source>
        <dbReference type="Proteomes" id="UP000233469"/>
    </source>
</evidence>
<feature type="region of interest" description="Disordered" evidence="1">
    <location>
        <begin position="51"/>
        <end position="80"/>
    </location>
</feature>
<dbReference type="Proteomes" id="UP000233469">
    <property type="component" value="Unassembled WGS sequence"/>
</dbReference>
<feature type="non-terminal residue" evidence="2">
    <location>
        <position position="80"/>
    </location>
</feature>
<gene>
    <name evidence="2" type="ORF">RhiirC2_757115</name>
</gene>
<reference evidence="2 3" key="1">
    <citation type="submission" date="2016-04" db="EMBL/GenBank/DDBJ databases">
        <title>Genome analyses suggest a sexual origin of heterokaryosis in a supposedly ancient asexual fungus.</title>
        <authorList>
            <person name="Ropars J."/>
            <person name="Sedzielewska K."/>
            <person name="Noel J."/>
            <person name="Charron P."/>
            <person name="Farinelli L."/>
            <person name="Marton T."/>
            <person name="Kruger M."/>
            <person name="Pelin A."/>
            <person name="Brachmann A."/>
            <person name="Corradi N."/>
        </authorList>
    </citation>
    <scope>NUCLEOTIDE SEQUENCE [LARGE SCALE GENOMIC DNA]</scope>
    <source>
        <strain evidence="2 3">C2</strain>
    </source>
</reference>
<feature type="compositionally biased region" description="Low complexity" evidence="1">
    <location>
        <begin position="57"/>
        <end position="80"/>
    </location>
</feature>
<reference evidence="2 3" key="2">
    <citation type="submission" date="2017-10" db="EMBL/GenBank/DDBJ databases">
        <title>Extensive intraspecific genome diversity in a model arbuscular mycorrhizal fungus.</title>
        <authorList>
            <person name="Chen E.C.H."/>
            <person name="Morin E."/>
            <person name="Baudet D."/>
            <person name="Noel J."/>
            <person name="Ndikumana S."/>
            <person name="Charron P."/>
            <person name="St-Onge C."/>
            <person name="Giorgi J."/>
            <person name="Grigoriev I.V."/>
            <person name="Roux C."/>
            <person name="Martin F.M."/>
            <person name="Corradi N."/>
        </authorList>
    </citation>
    <scope>NUCLEOTIDE SEQUENCE [LARGE SCALE GENOMIC DNA]</scope>
    <source>
        <strain evidence="2 3">C2</strain>
    </source>
</reference>
<proteinExistence type="predicted"/>
<name>A0A2N1MRI3_9GLOM</name>
<feature type="region of interest" description="Disordered" evidence="1">
    <location>
        <begin position="1"/>
        <end position="22"/>
    </location>
</feature>
<dbReference type="VEuPathDB" id="FungiDB:RhiirA1_445711"/>
<dbReference type="AlphaFoldDB" id="A0A2N1MRI3"/>
<dbReference type="VEuPathDB" id="FungiDB:FUN_015092"/>
<protein>
    <submittedName>
        <fullName evidence="2">Uncharacterized protein</fullName>
    </submittedName>
</protein>
<organism evidence="2 3">
    <name type="scientific">Rhizophagus irregularis</name>
    <dbReference type="NCBI Taxonomy" id="588596"/>
    <lineage>
        <taxon>Eukaryota</taxon>
        <taxon>Fungi</taxon>
        <taxon>Fungi incertae sedis</taxon>
        <taxon>Mucoromycota</taxon>
        <taxon>Glomeromycotina</taxon>
        <taxon>Glomeromycetes</taxon>
        <taxon>Glomerales</taxon>
        <taxon>Glomeraceae</taxon>
        <taxon>Rhizophagus</taxon>
    </lineage>
</organism>
<dbReference type="EMBL" id="LLXL01001492">
    <property type="protein sequence ID" value="PKK64208.1"/>
    <property type="molecule type" value="Genomic_DNA"/>
</dbReference>
<evidence type="ECO:0000256" key="1">
    <source>
        <dbReference type="SAM" id="MobiDB-lite"/>
    </source>
</evidence>